<keyword evidence="1" id="KW-0732">Signal</keyword>
<reference evidence="2" key="1">
    <citation type="submission" date="2021-12" db="EMBL/GenBank/DDBJ databases">
        <authorList>
            <person name="King R."/>
        </authorList>
    </citation>
    <scope>NUCLEOTIDE SEQUENCE</scope>
</reference>
<feature type="signal peptide" evidence="1">
    <location>
        <begin position="1"/>
        <end position="22"/>
    </location>
</feature>
<proteinExistence type="predicted"/>
<dbReference type="Proteomes" id="UP001152759">
    <property type="component" value="Chromosome 4"/>
</dbReference>
<sequence length="197" mass="22338">MKQLVTSLLLAAILTLVQQAASIRENDYSDGASDFTKLQNIETIVSIGQKALEIMERSGTNSEEGLMVRLRNSLGKLSELSKQIEESYYALNYSPTDSRFDFCVNITFSIAKAESMLLDVTRLAEHIEATVHRFAESAKQNCNMPGIIRKAICFLNLVDSFNPDYQAHKRELVVILEKYEVIVEELKTNIRKCFYDV</sequence>
<dbReference type="AlphaFoldDB" id="A0A9P0F4Q4"/>
<organism evidence="2 3">
    <name type="scientific">Bemisia tabaci</name>
    <name type="common">Sweetpotato whitefly</name>
    <name type="synonym">Aleurodes tabaci</name>
    <dbReference type="NCBI Taxonomy" id="7038"/>
    <lineage>
        <taxon>Eukaryota</taxon>
        <taxon>Metazoa</taxon>
        <taxon>Ecdysozoa</taxon>
        <taxon>Arthropoda</taxon>
        <taxon>Hexapoda</taxon>
        <taxon>Insecta</taxon>
        <taxon>Pterygota</taxon>
        <taxon>Neoptera</taxon>
        <taxon>Paraneoptera</taxon>
        <taxon>Hemiptera</taxon>
        <taxon>Sternorrhyncha</taxon>
        <taxon>Aleyrodoidea</taxon>
        <taxon>Aleyrodidae</taxon>
        <taxon>Aleyrodinae</taxon>
        <taxon>Bemisia</taxon>
    </lineage>
</organism>
<evidence type="ECO:0000313" key="2">
    <source>
        <dbReference type="EMBL" id="CAH0388893.1"/>
    </source>
</evidence>
<keyword evidence="3" id="KW-1185">Reference proteome</keyword>
<feature type="chain" id="PRO_5040163688" evidence="1">
    <location>
        <begin position="23"/>
        <end position="197"/>
    </location>
</feature>
<gene>
    <name evidence="2" type="ORF">BEMITA_LOCUS7777</name>
</gene>
<accession>A0A9P0F4Q4</accession>
<name>A0A9P0F4Q4_BEMTA</name>
<dbReference type="KEGG" id="btab:109031507"/>
<evidence type="ECO:0000313" key="3">
    <source>
        <dbReference type="Proteomes" id="UP001152759"/>
    </source>
</evidence>
<dbReference type="EMBL" id="OU963865">
    <property type="protein sequence ID" value="CAH0388893.1"/>
    <property type="molecule type" value="Genomic_DNA"/>
</dbReference>
<protein>
    <submittedName>
        <fullName evidence="2">Uncharacterized protein</fullName>
    </submittedName>
</protein>
<evidence type="ECO:0000256" key="1">
    <source>
        <dbReference type="SAM" id="SignalP"/>
    </source>
</evidence>